<reference evidence="2 4" key="1">
    <citation type="journal article" date="2017" name="Nature">
        <title>The sunflower genome provides insights into oil metabolism, flowering and Asterid evolution.</title>
        <authorList>
            <person name="Badouin H."/>
            <person name="Gouzy J."/>
            <person name="Grassa C.J."/>
            <person name="Murat F."/>
            <person name="Staton S.E."/>
            <person name="Cottret L."/>
            <person name="Lelandais-Briere C."/>
            <person name="Owens G.L."/>
            <person name="Carrere S."/>
            <person name="Mayjonade B."/>
            <person name="Legrand L."/>
            <person name="Gill N."/>
            <person name="Kane N.C."/>
            <person name="Bowers J.E."/>
            <person name="Hubner S."/>
            <person name="Bellec A."/>
            <person name="Berard A."/>
            <person name="Berges H."/>
            <person name="Blanchet N."/>
            <person name="Boniface M.C."/>
            <person name="Brunel D."/>
            <person name="Catrice O."/>
            <person name="Chaidir N."/>
            <person name="Claudel C."/>
            <person name="Donnadieu C."/>
            <person name="Faraut T."/>
            <person name="Fievet G."/>
            <person name="Helmstetter N."/>
            <person name="King M."/>
            <person name="Knapp S.J."/>
            <person name="Lai Z."/>
            <person name="Le Paslier M.C."/>
            <person name="Lippi Y."/>
            <person name="Lorenzon L."/>
            <person name="Mandel J.R."/>
            <person name="Marage G."/>
            <person name="Marchand G."/>
            <person name="Marquand E."/>
            <person name="Bret-Mestries E."/>
            <person name="Morien E."/>
            <person name="Nambeesan S."/>
            <person name="Nguyen T."/>
            <person name="Pegot-Espagnet P."/>
            <person name="Pouilly N."/>
            <person name="Raftis F."/>
            <person name="Sallet E."/>
            <person name="Schiex T."/>
            <person name="Thomas J."/>
            <person name="Vandecasteele C."/>
            <person name="Vares D."/>
            <person name="Vear F."/>
            <person name="Vautrin S."/>
            <person name="Crespi M."/>
            <person name="Mangin B."/>
            <person name="Burke J.M."/>
            <person name="Salse J."/>
            <person name="Munos S."/>
            <person name="Vincourt P."/>
            <person name="Rieseberg L.H."/>
            <person name="Langlade N.B."/>
        </authorList>
    </citation>
    <scope>NUCLEOTIDE SEQUENCE [LARGE SCALE GENOMIC DNA]</scope>
    <source>
        <strain evidence="4">cv. SF193</strain>
        <tissue evidence="2">Leaves</tissue>
    </source>
</reference>
<reference evidence="2" key="3">
    <citation type="submission" date="2020-06" db="EMBL/GenBank/DDBJ databases">
        <title>Helianthus annuus Genome sequencing and assembly Release 2.</title>
        <authorList>
            <person name="Gouzy J."/>
            <person name="Langlade N."/>
            <person name="Munos S."/>
        </authorList>
    </citation>
    <scope>NUCLEOTIDE SEQUENCE</scope>
    <source>
        <tissue evidence="2">Leaves</tissue>
    </source>
</reference>
<dbReference type="AlphaFoldDB" id="A0A251UAP7"/>
<dbReference type="PANTHER" id="PTHR45841:SF1">
    <property type="entry name" value="MRNA TURNOVER PROTEIN 4 HOMOLOG"/>
    <property type="match status" value="1"/>
</dbReference>
<accession>A0A251UAP7</accession>
<evidence type="ECO:0000313" key="4">
    <source>
        <dbReference type="Proteomes" id="UP000215914"/>
    </source>
</evidence>
<dbReference type="EMBL" id="CM007896">
    <property type="protein sequence ID" value="OTG20430.1"/>
    <property type="molecule type" value="Genomic_DNA"/>
</dbReference>
<dbReference type="Gene3D" id="3.30.70.1730">
    <property type="match status" value="1"/>
</dbReference>
<proteinExistence type="inferred from homology"/>
<dbReference type="Proteomes" id="UP000215914">
    <property type="component" value="Chromosome 7"/>
</dbReference>
<organism evidence="3 4">
    <name type="scientific">Helianthus annuus</name>
    <name type="common">Common sunflower</name>
    <dbReference type="NCBI Taxonomy" id="4232"/>
    <lineage>
        <taxon>Eukaryota</taxon>
        <taxon>Viridiplantae</taxon>
        <taxon>Streptophyta</taxon>
        <taxon>Embryophyta</taxon>
        <taxon>Tracheophyta</taxon>
        <taxon>Spermatophyta</taxon>
        <taxon>Magnoliopsida</taxon>
        <taxon>eudicotyledons</taxon>
        <taxon>Gunneridae</taxon>
        <taxon>Pentapetalae</taxon>
        <taxon>asterids</taxon>
        <taxon>campanulids</taxon>
        <taxon>Asterales</taxon>
        <taxon>Asteraceae</taxon>
        <taxon>Asteroideae</taxon>
        <taxon>Heliantheae alliance</taxon>
        <taxon>Heliantheae</taxon>
        <taxon>Helianthus</taxon>
    </lineage>
</organism>
<evidence type="ECO:0000256" key="1">
    <source>
        <dbReference type="ARBA" id="ARBA00008889"/>
    </source>
</evidence>
<dbReference type="STRING" id="4232.A0A251UAP7"/>
<gene>
    <name evidence="3" type="ORF">HannXRQ_Chr07g0193031</name>
    <name evidence="2" type="ORF">HanXRQr2_Chr07g0288811</name>
</gene>
<reference evidence="3" key="2">
    <citation type="submission" date="2017-02" db="EMBL/GenBank/DDBJ databases">
        <title>Sunflower complete genome.</title>
        <authorList>
            <person name="Langlade N."/>
            <person name="Munos S."/>
        </authorList>
    </citation>
    <scope>NUCLEOTIDE SEQUENCE [LARGE SCALE GENOMIC DNA]</scope>
    <source>
        <tissue evidence="3">Leaves</tissue>
    </source>
</reference>
<keyword evidence="4" id="KW-1185">Reference proteome</keyword>
<dbReference type="Gramene" id="mRNA:HanXRQr2_Chr07g0288811">
    <property type="protein sequence ID" value="mRNA:HanXRQr2_Chr07g0288811"/>
    <property type="gene ID" value="HanXRQr2_Chr07g0288811"/>
</dbReference>
<dbReference type="EMBL" id="MNCJ02000322">
    <property type="protein sequence ID" value="KAF5798100.1"/>
    <property type="molecule type" value="Genomic_DNA"/>
</dbReference>
<dbReference type="InterPro" id="IPR043141">
    <property type="entry name" value="Ribosomal_uL10-like_sf"/>
</dbReference>
<name>A0A251UAP7_HELAN</name>
<evidence type="ECO:0000313" key="2">
    <source>
        <dbReference type="EMBL" id="KAF5798100.1"/>
    </source>
</evidence>
<comment type="similarity">
    <text evidence="1">Belongs to the universal ribosomal protein uL10 family.</text>
</comment>
<evidence type="ECO:0000313" key="3">
    <source>
        <dbReference type="EMBL" id="OTG20430.1"/>
    </source>
</evidence>
<dbReference type="PANTHER" id="PTHR45841">
    <property type="entry name" value="MRNA TURNOVER PROTEIN 4 MRTO4"/>
    <property type="match status" value="1"/>
</dbReference>
<protein>
    <submittedName>
        <fullName evidence="3">Uncharacterized protein</fullName>
    </submittedName>
</protein>
<dbReference type="InterPro" id="IPR051742">
    <property type="entry name" value="Ribosome_Assembly_uL10"/>
</dbReference>
<dbReference type="InParanoid" id="A0A251UAP7"/>
<sequence length="55" mass="6051">MQVALGRSQSDEMRLGLHKVSKLLRGDSGLCLTNMLVEEAQMLILQSHVRSASVI</sequence>